<dbReference type="EMBL" id="JACIGI010000026">
    <property type="protein sequence ID" value="MBB4287052.1"/>
    <property type="molecule type" value="Genomic_DNA"/>
</dbReference>
<organism evidence="2 3">
    <name type="scientific">Roseospira goensis</name>
    <dbReference type="NCBI Taxonomy" id="391922"/>
    <lineage>
        <taxon>Bacteria</taxon>
        <taxon>Pseudomonadati</taxon>
        <taxon>Pseudomonadota</taxon>
        <taxon>Alphaproteobacteria</taxon>
        <taxon>Rhodospirillales</taxon>
        <taxon>Rhodospirillaceae</taxon>
        <taxon>Roseospira</taxon>
    </lineage>
</organism>
<keyword evidence="3" id="KW-1185">Reference proteome</keyword>
<keyword evidence="1" id="KW-0812">Transmembrane</keyword>
<accession>A0A7W6S2M7</accession>
<gene>
    <name evidence="2" type="ORF">GGD88_002796</name>
</gene>
<evidence type="ECO:0000313" key="3">
    <source>
        <dbReference type="Proteomes" id="UP000555728"/>
    </source>
</evidence>
<proteinExistence type="predicted"/>
<keyword evidence="1" id="KW-1133">Transmembrane helix</keyword>
<sequence>MTDIKLPGSDKGQRPMEWLKEEVTLRLPRYVLVLAGVLALGLLLAAID</sequence>
<name>A0A7W6S2M7_9PROT</name>
<feature type="transmembrane region" description="Helical" evidence="1">
    <location>
        <begin position="27"/>
        <end position="47"/>
    </location>
</feature>
<comment type="caution">
    <text evidence="2">The sequence shown here is derived from an EMBL/GenBank/DDBJ whole genome shotgun (WGS) entry which is preliminary data.</text>
</comment>
<dbReference type="RefSeq" id="WP_184436426.1">
    <property type="nucleotide sequence ID" value="NZ_JACIGI010000026.1"/>
</dbReference>
<dbReference type="AlphaFoldDB" id="A0A7W6S2M7"/>
<keyword evidence="1" id="KW-0472">Membrane</keyword>
<evidence type="ECO:0000313" key="2">
    <source>
        <dbReference type="EMBL" id="MBB4287052.1"/>
    </source>
</evidence>
<reference evidence="2 3" key="1">
    <citation type="submission" date="2020-08" db="EMBL/GenBank/DDBJ databases">
        <title>Genome sequencing of Purple Non-Sulfur Bacteria from various extreme environments.</title>
        <authorList>
            <person name="Mayer M."/>
        </authorList>
    </citation>
    <scope>NUCLEOTIDE SEQUENCE [LARGE SCALE GENOMIC DNA]</scope>
    <source>
        <strain evidence="2 3">JA135</strain>
    </source>
</reference>
<evidence type="ECO:0000256" key="1">
    <source>
        <dbReference type="SAM" id="Phobius"/>
    </source>
</evidence>
<dbReference type="Proteomes" id="UP000555728">
    <property type="component" value="Unassembled WGS sequence"/>
</dbReference>
<protein>
    <submittedName>
        <fullName evidence="2">Uncharacterized protein</fullName>
    </submittedName>
</protein>